<evidence type="ECO:0000313" key="3">
    <source>
        <dbReference type="Proteomes" id="UP000732105"/>
    </source>
</evidence>
<keyword evidence="1" id="KW-1133">Transmembrane helix</keyword>
<reference evidence="2 3" key="1">
    <citation type="submission" date="2018-12" db="EMBL/GenBank/DDBJ databases">
        <title>Marinifilum JC070 sp. nov., a marine bacterium isolated from Yongle Blue Hole in the South China Sea.</title>
        <authorList>
            <person name="Fu T."/>
        </authorList>
    </citation>
    <scope>NUCLEOTIDE SEQUENCE [LARGE SCALE GENOMIC DNA]</scope>
    <source>
        <strain evidence="2 3">JC070</strain>
    </source>
</reference>
<evidence type="ECO:0000313" key="2">
    <source>
        <dbReference type="EMBL" id="NOU60539.1"/>
    </source>
</evidence>
<gene>
    <name evidence="2" type="ORF">ELS83_11970</name>
</gene>
<dbReference type="Pfam" id="PF12412">
    <property type="entry name" value="DUF3667"/>
    <property type="match status" value="1"/>
</dbReference>
<keyword evidence="3" id="KW-1185">Reference proteome</keyword>
<proteinExistence type="predicted"/>
<feature type="transmembrane region" description="Helical" evidence="1">
    <location>
        <begin position="338"/>
        <end position="361"/>
    </location>
</feature>
<sequence>MMHKMKYSIQKYLNRLPKRKITHFEGFCANCSHPVSGKYCSNCGQSVKELQRPFFTILSDSLGDALSLDNKFFHTLLPMIVKPGFLTKEFMQGRRARYTPPFRFYLFLTFFAFLLLSYNHKPEGDIDNAVLMETEDGEQLNIISFLEGISDGADEQDEDEIDEQLSKVDSIMADSVGKIKLKKGIFKLDVDKKAAEIDSISVNDSIPDKKSEEDQTSMINDNDIRKLIEMWKLNPALMLDNVFKKLSQTLLFILPIFALLLALFYVRQKRYLIEHLLISLNFHSFIFVMVILSELLILTHLEFLQPLTLYLYLLIPVQLFLTLKFYYKQGWLKTTIKFFVLSFFYNILLFTGVLYSLISLID</sequence>
<keyword evidence="1" id="KW-0812">Transmembrane</keyword>
<feature type="transmembrane region" description="Helical" evidence="1">
    <location>
        <begin position="307"/>
        <end position="326"/>
    </location>
</feature>
<organism evidence="2 3">
    <name type="scientific">Marinifilum caeruleilacunae</name>
    <dbReference type="NCBI Taxonomy" id="2499076"/>
    <lineage>
        <taxon>Bacteria</taxon>
        <taxon>Pseudomonadati</taxon>
        <taxon>Bacteroidota</taxon>
        <taxon>Bacteroidia</taxon>
        <taxon>Marinilabiliales</taxon>
        <taxon>Marinifilaceae</taxon>
    </lineage>
</organism>
<dbReference type="InterPro" id="IPR022134">
    <property type="entry name" value="DUF3667"/>
</dbReference>
<comment type="caution">
    <text evidence="2">The sequence shown here is derived from an EMBL/GenBank/DDBJ whole genome shotgun (WGS) entry which is preliminary data.</text>
</comment>
<accession>A0ABX1WWP2</accession>
<name>A0ABX1WWP2_9BACT</name>
<feature type="transmembrane region" description="Helical" evidence="1">
    <location>
        <begin position="278"/>
        <end position="301"/>
    </location>
</feature>
<keyword evidence="1" id="KW-0472">Membrane</keyword>
<evidence type="ECO:0000256" key="1">
    <source>
        <dbReference type="SAM" id="Phobius"/>
    </source>
</evidence>
<protein>
    <submittedName>
        <fullName evidence="2">DUF3667 domain-containing protein</fullName>
    </submittedName>
</protein>
<feature type="transmembrane region" description="Helical" evidence="1">
    <location>
        <begin position="246"/>
        <end position="266"/>
    </location>
</feature>
<feature type="transmembrane region" description="Helical" evidence="1">
    <location>
        <begin position="102"/>
        <end position="118"/>
    </location>
</feature>
<dbReference type="Proteomes" id="UP000732105">
    <property type="component" value="Unassembled WGS sequence"/>
</dbReference>
<dbReference type="EMBL" id="RZNH01000019">
    <property type="protein sequence ID" value="NOU60539.1"/>
    <property type="molecule type" value="Genomic_DNA"/>
</dbReference>